<dbReference type="InterPro" id="IPR058334">
    <property type="entry name" value="DUF8021"/>
</dbReference>
<evidence type="ECO:0000259" key="1">
    <source>
        <dbReference type="Pfam" id="PF26061"/>
    </source>
</evidence>
<dbReference type="Pfam" id="PF26061">
    <property type="entry name" value="DUF8021"/>
    <property type="match status" value="1"/>
</dbReference>
<evidence type="ECO:0000313" key="2">
    <source>
        <dbReference type="EMBL" id="KAK3197758.1"/>
    </source>
</evidence>
<gene>
    <name evidence="2" type="ORF">GRF29_216g1204451</name>
</gene>
<sequence length="194" mass="20740">MLPLLLLLPTLTSAACPRSTLTTATSALLQAYTSGTPSLLPLTPNTTYYENDTPVSLSTSLLSTPLSIAHNLSLHDTTLCATATELITSSSAPHPYVLLTRLQFSSDGEKVVKVESVVADKGDWLFDAGKALGAKNRRYVIDEDLGAVAILNDFPFLDKTKPNGTSSTNILRVEGGQIRYIHEITVCSTANCGR</sequence>
<dbReference type="EMBL" id="WVTA01000018">
    <property type="protein sequence ID" value="KAK3197758.1"/>
    <property type="molecule type" value="Genomic_DNA"/>
</dbReference>
<accession>A0AAN6RCP6</accession>
<evidence type="ECO:0000313" key="3">
    <source>
        <dbReference type="Proteomes" id="UP001280581"/>
    </source>
</evidence>
<reference evidence="2 3" key="1">
    <citation type="submission" date="2021-02" db="EMBL/GenBank/DDBJ databases">
        <title>Genome assembly of Pseudopithomyces chartarum.</title>
        <authorList>
            <person name="Jauregui R."/>
            <person name="Singh J."/>
            <person name="Voisey C."/>
        </authorList>
    </citation>
    <scope>NUCLEOTIDE SEQUENCE [LARGE SCALE GENOMIC DNA]</scope>
    <source>
        <strain evidence="2 3">AGR01</strain>
    </source>
</reference>
<comment type="caution">
    <text evidence="2">The sequence shown here is derived from an EMBL/GenBank/DDBJ whole genome shotgun (WGS) entry which is preliminary data.</text>
</comment>
<keyword evidence="3" id="KW-1185">Reference proteome</keyword>
<dbReference type="AlphaFoldDB" id="A0AAN6RCP6"/>
<proteinExistence type="predicted"/>
<name>A0AAN6RCP6_9PLEO</name>
<organism evidence="2 3">
    <name type="scientific">Pseudopithomyces chartarum</name>
    <dbReference type="NCBI Taxonomy" id="1892770"/>
    <lineage>
        <taxon>Eukaryota</taxon>
        <taxon>Fungi</taxon>
        <taxon>Dikarya</taxon>
        <taxon>Ascomycota</taxon>
        <taxon>Pezizomycotina</taxon>
        <taxon>Dothideomycetes</taxon>
        <taxon>Pleosporomycetidae</taxon>
        <taxon>Pleosporales</taxon>
        <taxon>Massarineae</taxon>
        <taxon>Didymosphaeriaceae</taxon>
        <taxon>Pseudopithomyces</taxon>
    </lineage>
</organism>
<dbReference type="Proteomes" id="UP001280581">
    <property type="component" value="Unassembled WGS sequence"/>
</dbReference>
<protein>
    <recommendedName>
        <fullName evidence="1">DUF8021 domain-containing protein</fullName>
    </recommendedName>
</protein>
<feature type="domain" description="DUF8021" evidence="1">
    <location>
        <begin position="133"/>
        <end position="185"/>
    </location>
</feature>